<protein>
    <submittedName>
        <fullName evidence="1">Uncharacterized protein</fullName>
    </submittedName>
</protein>
<gene>
    <name evidence="1" type="ORF">AA20_04035</name>
</gene>
<organism evidence="1 2">
    <name type="scientific">Aliarcobacter butzleri L348</name>
    <dbReference type="NCBI Taxonomy" id="1447256"/>
    <lineage>
        <taxon>Bacteria</taxon>
        <taxon>Pseudomonadati</taxon>
        <taxon>Campylobacterota</taxon>
        <taxon>Epsilonproteobacteria</taxon>
        <taxon>Campylobacterales</taxon>
        <taxon>Arcobacteraceae</taxon>
        <taxon>Aliarcobacter</taxon>
    </lineage>
</organism>
<dbReference type="EMBL" id="JAIQ01000071">
    <property type="protein sequence ID" value="KLE01196.1"/>
    <property type="molecule type" value="Genomic_DNA"/>
</dbReference>
<comment type="caution">
    <text evidence="1">The sequence shown here is derived from an EMBL/GenBank/DDBJ whole genome shotgun (WGS) entry which is preliminary data.</text>
</comment>
<evidence type="ECO:0000313" key="2">
    <source>
        <dbReference type="Proteomes" id="UP000035514"/>
    </source>
</evidence>
<dbReference type="AlphaFoldDB" id="A0A0G9K447"/>
<accession>A0A0G9K447</accession>
<name>A0A0G9K447_9BACT</name>
<dbReference type="RefSeq" id="WP_046996429.1">
    <property type="nucleotide sequence ID" value="NZ_JAIQ01000071.1"/>
</dbReference>
<evidence type="ECO:0000313" key="1">
    <source>
        <dbReference type="EMBL" id="KLE01196.1"/>
    </source>
</evidence>
<dbReference type="Proteomes" id="UP000035514">
    <property type="component" value="Unassembled WGS sequence"/>
</dbReference>
<dbReference type="PATRIC" id="fig|1447256.3.peg.782"/>
<proteinExistence type="predicted"/>
<reference evidence="1 2" key="1">
    <citation type="submission" date="2014-01" db="EMBL/GenBank/DDBJ databases">
        <title>Development of a Comparative Genomic Fingerprinting Assay for High Resolution Genotyping of Arcobacter butzleri.</title>
        <authorList>
            <person name="Webb A.L."/>
            <person name="Inglis G.D."/>
            <person name="Kruczkiewicz P."/>
            <person name="Selinger L.B."/>
            <person name="Taboada E.N."/>
        </authorList>
    </citation>
    <scope>NUCLEOTIDE SEQUENCE [LARGE SCALE GENOMIC DNA]</scope>
    <source>
        <strain evidence="1 2">L348</strain>
    </source>
</reference>
<sequence length="81" mass="9574">MSKNESFDIDLVRKEEQEKFTKEDENNLDEFVGMLQDAFHFGNKNLDETLVYIALDKTFKEYFEANIEIKKAFPKAFLKVS</sequence>